<evidence type="ECO:0000256" key="2">
    <source>
        <dbReference type="ARBA" id="ARBA00022755"/>
    </source>
</evidence>
<dbReference type="InterPro" id="IPR013815">
    <property type="entry name" value="ATP_grasp_subdomain_1"/>
</dbReference>
<protein>
    <recommendedName>
        <fullName evidence="4 5">N5-carboxyaminoimidazole ribonucleotide synthase</fullName>
        <shortName evidence="4 5">N5-CAIR synthase</shortName>
        <ecNumber evidence="4 5">6.3.4.18</ecNumber>
    </recommendedName>
    <alternativeName>
        <fullName evidence="4 5">5-(carboxyamino)imidazole ribonucleotide synthetase</fullName>
    </alternativeName>
</protein>
<comment type="similarity">
    <text evidence="4 5">Belongs to the PurK/PurT family.</text>
</comment>
<dbReference type="InterPro" id="IPR040686">
    <property type="entry name" value="PurK_C"/>
</dbReference>
<evidence type="ECO:0000256" key="4">
    <source>
        <dbReference type="HAMAP-Rule" id="MF_01928"/>
    </source>
</evidence>
<dbReference type="Pfam" id="PF02222">
    <property type="entry name" value="ATP-grasp"/>
    <property type="match status" value="1"/>
</dbReference>
<sequence>MSYKNIQPDQTIGIIGGGQLGRMLSFAAKQMGYRVAILDPKENCPAAQVSDLHICAPFHDQIALQELYDISDVLTYEFENVPHQVLEPFLDKIPQGLFPLKFTQDRLLEKETIQKAGFKTVPYLKIDTQKDLKIACEKLGYPVLLKTRSGGYDGKGQQFIHHQDIQVDINGPSILEKVIELKQEVSLIVTRSIHHEVKSFPVIDNIHRAQRLIESSIPTSLSEQLMEKVLHIGKRFAEKIDLIGTLAIEFFITTNNEILINECAPRVHNSGHLTIEACQVSQFEQHIRTITGQPLKETNMIYPALMVNIYGQDYQASLDVLANYPNIHYHLYGKKEMKKNRKIGHVTICTKDIEQREYYRNVMRNILNKDV</sequence>
<dbReference type="SUPFAM" id="SSF52440">
    <property type="entry name" value="PreATP-grasp domain"/>
    <property type="match status" value="1"/>
</dbReference>
<dbReference type="GO" id="GO:0004638">
    <property type="term" value="F:phosphoribosylaminoimidazole carboxylase activity"/>
    <property type="evidence" value="ECO:0007669"/>
    <property type="project" value="InterPro"/>
</dbReference>
<dbReference type="InterPro" id="IPR003135">
    <property type="entry name" value="ATP-grasp_carboxylate-amine"/>
</dbReference>
<dbReference type="GO" id="GO:0034028">
    <property type="term" value="F:5-(carboxyamino)imidazole ribonucleotide synthase activity"/>
    <property type="evidence" value="ECO:0007669"/>
    <property type="project" value="UniProtKB-UniRule"/>
</dbReference>
<evidence type="ECO:0000313" key="8">
    <source>
        <dbReference type="Proteomes" id="UP001431532"/>
    </source>
</evidence>
<dbReference type="EMBL" id="JASCXW010000006">
    <property type="protein sequence ID" value="MDI6452586.1"/>
    <property type="molecule type" value="Genomic_DNA"/>
</dbReference>
<dbReference type="RefSeq" id="WP_282839002.1">
    <property type="nucleotide sequence ID" value="NZ_JASCXW010000006.1"/>
</dbReference>
<feature type="binding site" evidence="4">
    <location>
        <begin position="176"/>
        <end position="179"/>
    </location>
    <ligand>
        <name>ATP</name>
        <dbReference type="ChEBI" id="CHEBI:30616"/>
    </ligand>
</feature>
<dbReference type="PANTHER" id="PTHR11609:SF5">
    <property type="entry name" value="PHOSPHORIBOSYLAMINOIMIDAZOLE CARBOXYLASE"/>
    <property type="match status" value="1"/>
</dbReference>
<feature type="domain" description="ATP-grasp" evidence="6">
    <location>
        <begin position="110"/>
        <end position="291"/>
    </location>
</feature>
<dbReference type="AlphaFoldDB" id="A0AAW6U3P0"/>
<evidence type="ECO:0000256" key="3">
    <source>
        <dbReference type="ARBA" id="ARBA00022840"/>
    </source>
</evidence>
<dbReference type="GO" id="GO:0006189">
    <property type="term" value="P:'de novo' IMP biosynthetic process"/>
    <property type="evidence" value="ECO:0007669"/>
    <property type="project" value="UniProtKB-UniRule"/>
</dbReference>
<dbReference type="Proteomes" id="UP001431532">
    <property type="component" value="Unassembled WGS sequence"/>
</dbReference>
<feature type="binding site" evidence="4">
    <location>
        <begin position="261"/>
        <end position="262"/>
    </location>
    <ligand>
        <name>ATP</name>
        <dbReference type="ChEBI" id="CHEBI:30616"/>
    </ligand>
</feature>
<gene>
    <name evidence="4 5 7" type="primary">purK</name>
    <name evidence="7" type="ORF">QJ521_03315</name>
</gene>
<name>A0AAW6U3P0_9MOLU</name>
<comment type="function">
    <text evidence="4">Catalyzes the ATP-dependent conversion of 5-aminoimidazole ribonucleotide (AIR) and HCO(3)(-) to N5-carboxyaminoimidazole ribonucleotide (N5-CAIR).</text>
</comment>
<keyword evidence="1 4" id="KW-0547">Nucleotide-binding</keyword>
<dbReference type="Gene3D" id="3.30.1490.20">
    <property type="entry name" value="ATP-grasp fold, A domain"/>
    <property type="match status" value="1"/>
</dbReference>
<evidence type="ECO:0000256" key="5">
    <source>
        <dbReference type="RuleBase" id="RU361200"/>
    </source>
</evidence>
<dbReference type="Pfam" id="PF17769">
    <property type="entry name" value="PurK_C"/>
    <property type="match status" value="1"/>
</dbReference>
<comment type="caution">
    <text evidence="7">The sequence shown here is derived from an EMBL/GenBank/DDBJ whole genome shotgun (WGS) entry which is preliminary data.</text>
</comment>
<feature type="binding site" evidence="4">
    <location>
        <position position="207"/>
    </location>
    <ligand>
        <name>ATP</name>
        <dbReference type="ChEBI" id="CHEBI:30616"/>
    </ligand>
</feature>
<feature type="binding site" evidence="4">
    <location>
        <position position="184"/>
    </location>
    <ligand>
        <name>ATP</name>
        <dbReference type="ChEBI" id="CHEBI:30616"/>
    </ligand>
</feature>
<dbReference type="InterPro" id="IPR005875">
    <property type="entry name" value="PurK"/>
</dbReference>
<dbReference type="SUPFAM" id="SSF51246">
    <property type="entry name" value="Rudiment single hybrid motif"/>
    <property type="match status" value="1"/>
</dbReference>
<feature type="binding site" evidence="4">
    <location>
        <position position="146"/>
    </location>
    <ligand>
        <name>ATP</name>
        <dbReference type="ChEBI" id="CHEBI:30616"/>
    </ligand>
</feature>
<comment type="pathway">
    <text evidence="4 5">Purine metabolism; IMP biosynthesis via de novo pathway; 5-amino-1-(5-phospho-D-ribosyl)imidazole-4-carboxylate from 5-amino-1-(5-phospho-D-ribosyl)imidazole (N5-CAIR route): step 1/2.</text>
</comment>
<dbReference type="Gene3D" id="3.30.470.20">
    <property type="entry name" value="ATP-grasp fold, B domain"/>
    <property type="match status" value="1"/>
</dbReference>
<feature type="binding site" evidence="4">
    <location>
        <position position="106"/>
    </location>
    <ligand>
        <name>ATP</name>
        <dbReference type="ChEBI" id="CHEBI:30616"/>
    </ligand>
</feature>
<dbReference type="HAMAP" id="MF_01928">
    <property type="entry name" value="PurK"/>
    <property type="match status" value="1"/>
</dbReference>
<dbReference type="PANTHER" id="PTHR11609">
    <property type="entry name" value="PURINE BIOSYNTHESIS PROTEIN 6/7, PUR6/7"/>
    <property type="match status" value="1"/>
</dbReference>
<dbReference type="GO" id="GO:0005524">
    <property type="term" value="F:ATP binding"/>
    <property type="evidence" value="ECO:0007669"/>
    <property type="project" value="UniProtKB-UniRule"/>
</dbReference>
<dbReference type="EC" id="6.3.4.18" evidence="4 5"/>
<dbReference type="NCBIfam" id="NF004679">
    <property type="entry name" value="PRK06019.1-5"/>
    <property type="match status" value="1"/>
</dbReference>
<keyword evidence="2 4" id="KW-0658">Purine biosynthesis</keyword>
<keyword evidence="4 5" id="KW-0436">Ligase</keyword>
<keyword evidence="3 4" id="KW-0067">ATP-binding</keyword>
<comment type="catalytic activity">
    <reaction evidence="4 5">
        <text>5-amino-1-(5-phospho-beta-D-ribosyl)imidazole + hydrogencarbonate + ATP = 5-carboxyamino-1-(5-phospho-D-ribosyl)imidazole + ADP + phosphate + 2 H(+)</text>
        <dbReference type="Rhea" id="RHEA:19317"/>
        <dbReference type="ChEBI" id="CHEBI:15378"/>
        <dbReference type="ChEBI" id="CHEBI:17544"/>
        <dbReference type="ChEBI" id="CHEBI:30616"/>
        <dbReference type="ChEBI" id="CHEBI:43474"/>
        <dbReference type="ChEBI" id="CHEBI:58730"/>
        <dbReference type="ChEBI" id="CHEBI:137981"/>
        <dbReference type="ChEBI" id="CHEBI:456216"/>
        <dbReference type="EC" id="6.3.4.18"/>
    </reaction>
</comment>
<dbReference type="NCBIfam" id="TIGR01161">
    <property type="entry name" value="purK"/>
    <property type="match status" value="1"/>
</dbReference>
<comment type="subunit">
    <text evidence="4 5">Homodimer.</text>
</comment>
<feature type="binding site" evidence="4">
    <location>
        <begin position="151"/>
        <end position="157"/>
    </location>
    <ligand>
        <name>ATP</name>
        <dbReference type="ChEBI" id="CHEBI:30616"/>
    </ligand>
</feature>
<reference evidence="7" key="1">
    <citation type="submission" date="2023-05" db="EMBL/GenBank/DDBJ databases">
        <title>Mariniplasma microaerophilum sp. nov., a novel anaerobic mollicute isolated from terrestrial mud volcano, Taman Peninsula, Russia.</title>
        <authorList>
            <person name="Khomyakova M.A."/>
            <person name="Merkel A.Y."/>
            <person name="Slobodkin A.I."/>
        </authorList>
    </citation>
    <scope>NUCLEOTIDE SEQUENCE</scope>
    <source>
        <strain evidence="7">M4Ah</strain>
    </source>
</reference>
<dbReference type="InterPro" id="IPR054350">
    <property type="entry name" value="PurT/PurK_preATP-grasp"/>
</dbReference>
<dbReference type="InterPro" id="IPR011761">
    <property type="entry name" value="ATP-grasp"/>
</dbReference>
<dbReference type="Pfam" id="PF22660">
    <property type="entry name" value="RS_preATP-grasp-like"/>
    <property type="match status" value="1"/>
</dbReference>
<organism evidence="7 8">
    <name type="scientific">Peloplasma aerotolerans</name>
    <dbReference type="NCBI Taxonomy" id="3044389"/>
    <lineage>
        <taxon>Bacteria</taxon>
        <taxon>Bacillati</taxon>
        <taxon>Mycoplasmatota</taxon>
        <taxon>Mollicutes</taxon>
        <taxon>Acholeplasmatales</taxon>
        <taxon>Acholeplasmataceae</taxon>
        <taxon>Peloplasma</taxon>
    </lineage>
</organism>
<accession>A0AAW6U3P0</accession>
<dbReference type="GO" id="GO:0046872">
    <property type="term" value="F:metal ion binding"/>
    <property type="evidence" value="ECO:0007669"/>
    <property type="project" value="InterPro"/>
</dbReference>
<dbReference type="InterPro" id="IPR016185">
    <property type="entry name" value="PreATP-grasp_dom_sf"/>
</dbReference>
<dbReference type="Gene3D" id="3.40.50.20">
    <property type="match status" value="1"/>
</dbReference>
<proteinExistence type="inferred from homology"/>
<evidence type="ECO:0000259" key="6">
    <source>
        <dbReference type="PROSITE" id="PS50975"/>
    </source>
</evidence>
<evidence type="ECO:0000313" key="7">
    <source>
        <dbReference type="EMBL" id="MDI6452586.1"/>
    </source>
</evidence>
<dbReference type="NCBIfam" id="NF004675">
    <property type="entry name" value="PRK06019.1-1"/>
    <property type="match status" value="1"/>
</dbReference>
<evidence type="ECO:0000256" key="1">
    <source>
        <dbReference type="ARBA" id="ARBA00022741"/>
    </source>
</evidence>
<dbReference type="SUPFAM" id="SSF56059">
    <property type="entry name" value="Glutathione synthetase ATP-binding domain-like"/>
    <property type="match status" value="1"/>
</dbReference>
<keyword evidence="8" id="KW-1185">Reference proteome</keyword>
<dbReference type="InterPro" id="IPR011054">
    <property type="entry name" value="Rudment_hybrid_motif"/>
</dbReference>
<dbReference type="PROSITE" id="PS50975">
    <property type="entry name" value="ATP_GRASP"/>
    <property type="match status" value="1"/>
</dbReference>
<dbReference type="GO" id="GO:0005829">
    <property type="term" value="C:cytosol"/>
    <property type="evidence" value="ECO:0007669"/>
    <property type="project" value="TreeGrafter"/>
</dbReference>
<comment type="function">
    <text evidence="5">Catalyzes the ATP-dependent conversion of 5-aminoimidazole ribonucleotide (AIR) and HCO(3)- to N5-carboxyaminoimidazole ribonucleotide (N5-CAIR).</text>
</comment>